<accession>A0A7S4BWU5</accession>
<reference evidence="2" key="1">
    <citation type="submission" date="2021-01" db="EMBL/GenBank/DDBJ databases">
        <authorList>
            <person name="Corre E."/>
            <person name="Pelletier E."/>
            <person name="Niang G."/>
            <person name="Scheremetjew M."/>
            <person name="Finn R."/>
            <person name="Kale V."/>
            <person name="Holt S."/>
            <person name="Cochrane G."/>
            <person name="Meng A."/>
            <person name="Brown T."/>
            <person name="Cohen L."/>
        </authorList>
    </citation>
    <scope>NUCLEOTIDE SEQUENCE</scope>
    <source>
        <strain evidence="2">CCMP645</strain>
    </source>
</reference>
<gene>
    <name evidence="2" type="ORF">PCAR00345_LOCUS32257</name>
</gene>
<feature type="region of interest" description="Disordered" evidence="1">
    <location>
        <begin position="64"/>
        <end position="179"/>
    </location>
</feature>
<name>A0A7S4BWU5_CHRCT</name>
<evidence type="ECO:0000256" key="1">
    <source>
        <dbReference type="SAM" id="MobiDB-lite"/>
    </source>
</evidence>
<evidence type="ECO:0000313" key="2">
    <source>
        <dbReference type="EMBL" id="CAE0779618.1"/>
    </source>
</evidence>
<sequence length="179" mass="18302">MAMCAVSAACILRQHLRSASAPTQLRDDVQGEAPSPPRFDLLLMATLSWQRLSALCKAAGETFGRRSKKLTHDSSSDSKTTASIEVGPVAANGDEGAAAKHKSNGEASGTGKPSLKPLAAQPSAKASAQNRSCEPIAAPPQSGRPRRRGAQASGAAPVAAAPAPAPASEQTSDVFDMES</sequence>
<protein>
    <submittedName>
        <fullName evidence="2">Uncharacterized protein</fullName>
    </submittedName>
</protein>
<organism evidence="2">
    <name type="scientific">Chrysotila carterae</name>
    <name type="common">Marine alga</name>
    <name type="synonym">Syracosphaera carterae</name>
    <dbReference type="NCBI Taxonomy" id="13221"/>
    <lineage>
        <taxon>Eukaryota</taxon>
        <taxon>Haptista</taxon>
        <taxon>Haptophyta</taxon>
        <taxon>Prymnesiophyceae</taxon>
        <taxon>Isochrysidales</taxon>
        <taxon>Isochrysidaceae</taxon>
        <taxon>Chrysotila</taxon>
    </lineage>
</organism>
<proteinExistence type="predicted"/>
<dbReference type="AlphaFoldDB" id="A0A7S4BWU5"/>
<feature type="compositionally biased region" description="Low complexity" evidence="1">
    <location>
        <begin position="150"/>
        <end position="162"/>
    </location>
</feature>
<dbReference type="EMBL" id="HBIZ01050424">
    <property type="protein sequence ID" value="CAE0779618.1"/>
    <property type="molecule type" value="Transcribed_RNA"/>
</dbReference>